<dbReference type="Proteomes" id="UP001230908">
    <property type="component" value="Unassembled WGS sequence"/>
</dbReference>
<comment type="caution">
    <text evidence="2">The sequence shown here is derived from an EMBL/GenBank/DDBJ whole genome shotgun (WGS) entry which is preliminary data.</text>
</comment>
<dbReference type="EMBL" id="JAVHUY010000006">
    <property type="protein sequence ID" value="MDQ7904397.1"/>
    <property type="molecule type" value="Genomic_DNA"/>
</dbReference>
<name>A0ABU0ZDG5_9ACTN</name>
<dbReference type="RefSeq" id="WP_308711672.1">
    <property type="nucleotide sequence ID" value="NZ_JAVHUY010000006.1"/>
</dbReference>
<keyword evidence="3" id="KW-1185">Reference proteome</keyword>
<evidence type="ECO:0000313" key="2">
    <source>
        <dbReference type="EMBL" id="MDQ7904397.1"/>
    </source>
</evidence>
<dbReference type="InterPro" id="IPR021005">
    <property type="entry name" value="Znf_CGNR"/>
</dbReference>
<dbReference type="Pfam" id="PF07336">
    <property type="entry name" value="ABATE"/>
    <property type="match status" value="1"/>
</dbReference>
<gene>
    <name evidence="2" type="ORF">RB614_07655</name>
</gene>
<dbReference type="InterPro" id="IPR023286">
    <property type="entry name" value="ABATE_dom_sf"/>
</dbReference>
<protein>
    <submittedName>
        <fullName evidence="2">ABATE domain-containing protein</fullName>
    </submittedName>
</protein>
<feature type="domain" description="Zinc finger CGNR" evidence="1">
    <location>
        <begin position="160"/>
        <end position="201"/>
    </location>
</feature>
<sequence length="214" mass="23675">METLSGVERMRIVGGDLALDYVNTRSGPPDGPPDDDVLHGYEDVVAWASYVGMLTGSEAARLGRQASTEPDEAQAVFRRALRVRDDLDALFRAAPAGGRPSARHLGRLRDDTAEAVAHARLVPAEGGYRWRWTEPRDLGRPLWPVVHAATELLTAGPLDRIKACAGCRFLFVDESKNRSRRWCSMDDCGTAAKIRRYVARRAASQRHALITKRV</sequence>
<reference evidence="2 3" key="1">
    <citation type="submission" date="2023-08" db="EMBL/GenBank/DDBJ databases">
        <title>Phytohabitans sansha sp. nov., isolated from marine sediment.</title>
        <authorList>
            <person name="Zhao Y."/>
            <person name="Yi K."/>
        </authorList>
    </citation>
    <scope>NUCLEOTIDE SEQUENCE [LARGE SCALE GENOMIC DNA]</scope>
    <source>
        <strain evidence="2 3">ZYX-F-186</strain>
    </source>
</reference>
<dbReference type="Gene3D" id="1.10.3300.10">
    <property type="entry name" value="Jann2411-like domain"/>
    <property type="match status" value="1"/>
</dbReference>
<accession>A0ABU0ZDG5</accession>
<dbReference type="PANTHER" id="PTHR35525">
    <property type="entry name" value="BLL6575 PROTEIN"/>
    <property type="match status" value="1"/>
</dbReference>
<dbReference type="InterPro" id="IPR010852">
    <property type="entry name" value="ABATE"/>
</dbReference>
<dbReference type="SUPFAM" id="SSF160904">
    <property type="entry name" value="Jann2411-like"/>
    <property type="match status" value="1"/>
</dbReference>
<organism evidence="2 3">
    <name type="scientific">Phytohabitans maris</name>
    <dbReference type="NCBI Taxonomy" id="3071409"/>
    <lineage>
        <taxon>Bacteria</taxon>
        <taxon>Bacillati</taxon>
        <taxon>Actinomycetota</taxon>
        <taxon>Actinomycetes</taxon>
        <taxon>Micromonosporales</taxon>
        <taxon>Micromonosporaceae</taxon>
    </lineage>
</organism>
<dbReference type="PANTHER" id="PTHR35525:SF3">
    <property type="entry name" value="BLL6575 PROTEIN"/>
    <property type="match status" value="1"/>
</dbReference>
<proteinExistence type="predicted"/>
<evidence type="ECO:0000313" key="3">
    <source>
        <dbReference type="Proteomes" id="UP001230908"/>
    </source>
</evidence>
<dbReference type="Pfam" id="PF11706">
    <property type="entry name" value="zf-CGNR"/>
    <property type="match status" value="1"/>
</dbReference>
<evidence type="ECO:0000259" key="1">
    <source>
        <dbReference type="Pfam" id="PF11706"/>
    </source>
</evidence>